<comment type="pathway">
    <text evidence="9">Metabolic intermediate biosynthesis; acetyl-CoA biosynthesis; acetyl-CoA from acetate: step 1/2.</text>
</comment>
<proteinExistence type="inferred from homology"/>
<dbReference type="InterPro" id="IPR023865">
    <property type="entry name" value="Aliphatic_acid_kinase_CS"/>
</dbReference>
<comment type="caution">
    <text evidence="11">The sequence shown here is derived from an EMBL/GenBank/DDBJ whole genome shotgun (WGS) entry which is preliminary data.</text>
</comment>
<evidence type="ECO:0000256" key="10">
    <source>
        <dbReference type="RuleBase" id="RU003835"/>
    </source>
</evidence>
<evidence type="ECO:0000313" key="11">
    <source>
        <dbReference type="EMBL" id="MBT0957243.1"/>
    </source>
</evidence>
<evidence type="ECO:0000256" key="8">
    <source>
        <dbReference type="ARBA" id="ARBA00022842"/>
    </source>
</evidence>
<feature type="binding site" evidence="9">
    <location>
        <position position="372"/>
    </location>
    <ligand>
        <name>Mg(2+)</name>
        <dbReference type="ChEBI" id="CHEBI:18420"/>
    </ligand>
</feature>
<evidence type="ECO:0000256" key="4">
    <source>
        <dbReference type="ARBA" id="ARBA00022723"/>
    </source>
</evidence>
<evidence type="ECO:0000313" key="12">
    <source>
        <dbReference type="Proteomes" id="UP001315686"/>
    </source>
</evidence>
<feature type="binding site" evidence="9">
    <location>
        <begin position="203"/>
        <end position="207"/>
    </location>
    <ligand>
        <name>ATP</name>
        <dbReference type="ChEBI" id="CHEBI:30616"/>
    </ligand>
</feature>
<keyword evidence="6 9" id="KW-0418">Kinase</keyword>
<dbReference type="PIRSF" id="PIRSF000722">
    <property type="entry name" value="Acetate_prop_kin"/>
    <property type="match status" value="1"/>
</dbReference>
<feature type="site" description="Transition state stabilizer" evidence="9">
    <location>
        <position position="236"/>
    </location>
</feature>
<evidence type="ECO:0000256" key="6">
    <source>
        <dbReference type="ARBA" id="ARBA00022777"/>
    </source>
</evidence>
<keyword evidence="3 9" id="KW-0808">Transferase</keyword>
<evidence type="ECO:0000256" key="2">
    <source>
        <dbReference type="ARBA" id="ARBA00022490"/>
    </source>
</evidence>
<sequence>MSLILTLNAGSSSIKFALYEKTLKGDPPLIVRGKVERIGTAARLVVNDSDGKRMIDISASNHREALNAILEELKDDTKGRTVAGVGHRIVHGGPDFSAPVRISEANLEAIRALSPLAPLHQPHNVSAIEAALAEFPKAMQVGIFGTAFHAGKPFTQDAYGIPRRYYEAGVRRYGFHGLSYTYIAERLEARYPALYSGRVIVAHLGNGASMCAMKGGQSIATTMGFSALDGLCMGTRPGQLDPGVLLYLLDNEGMTSAEVSKMLYKESGLKGLSENTNDMRVLLESSDVKDKEAVAYFTARIQREIGSLTAALGGLDGIVFTGGIGENSAEIRAGIANGMGWIGLELNEAANEAGGPVIGSGAVQALVIPTNEELVMARAVVERL</sequence>
<dbReference type="Pfam" id="PF00871">
    <property type="entry name" value="Acetate_kinase"/>
    <property type="match status" value="1"/>
</dbReference>
<accession>A0AAP2CTC3</accession>
<protein>
    <recommendedName>
        <fullName evidence="9">Acetate kinase</fullName>
        <ecNumber evidence="9">2.7.2.1</ecNumber>
    </recommendedName>
    <alternativeName>
        <fullName evidence="9">Acetokinase</fullName>
    </alternativeName>
</protein>
<dbReference type="GO" id="GO:0008776">
    <property type="term" value="F:acetate kinase activity"/>
    <property type="evidence" value="ECO:0007669"/>
    <property type="project" value="UniProtKB-UniRule"/>
</dbReference>
<dbReference type="GO" id="GO:0006083">
    <property type="term" value="P:acetate metabolic process"/>
    <property type="evidence" value="ECO:0007669"/>
    <property type="project" value="TreeGrafter"/>
</dbReference>
<evidence type="ECO:0000256" key="9">
    <source>
        <dbReference type="HAMAP-Rule" id="MF_00020"/>
    </source>
</evidence>
<dbReference type="InterPro" id="IPR004372">
    <property type="entry name" value="Ac/propionate_kinase"/>
</dbReference>
<dbReference type="InterPro" id="IPR000890">
    <property type="entry name" value="Aliphatic_acid_kin_short-chain"/>
</dbReference>
<keyword evidence="7 9" id="KW-0067">ATP-binding</keyword>
<dbReference type="Proteomes" id="UP001315686">
    <property type="component" value="Unassembled WGS sequence"/>
</dbReference>
<keyword evidence="2 9" id="KW-0963">Cytoplasm</keyword>
<name>A0AAP2CTC3_9RHOB</name>
<dbReference type="GO" id="GO:0006085">
    <property type="term" value="P:acetyl-CoA biosynthetic process"/>
    <property type="evidence" value="ECO:0007669"/>
    <property type="project" value="UniProtKB-UniRule"/>
</dbReference>
<keyword evidence="4 9" id="KW-0479">Metal-binding</keyword>
<dbReference type="PROSITE" id="PS01075">
    <property type="entry name" value="ACETATE_KINASE_1"/>
    <property type="match status" value="1"/>
</dbReference>
<dbReference type="InterPro" id="IPR043129">
    <property type="entry name" value="ATPase_NBD"/>
</dbReference>
<reference evidence="11 12" key="1">
    <citation type="journal article" date="2021" name="Arch. Microbiol.">
        <title>Harenicola maris gen. nov., sp. nov. isolated from the Sea of Japan shallow sediments.</title>
        <authorList>
            <person name="Romanenko L.A."/>
            <person name="Kurilenko V.V."/>
            <person name="Chernysheva N.Y."/>
            <person name="Tekutyeva L.A."/>
            <person name="Velansky P.V."/>
            <person name="Svetashev V.I."/>
            <person name="Isaeva M.P."/>
        </authorList>
    </citation>
    <scope>NUCLEOTIDE SEQUENCE [LARGE SCALE GENOMIC DNA]</scope>
    <source>
        <strain evidence="11 12">KMM 3653</strain>
    </source>
</reference>
<dbReference type="GO" id="GO:0005524">
    <property type="term" value="F:ATP binding"/>
    <property type="evidence" value="ECO:0007669"/>
    <property type="project" value="UniProtKB-KW"/>
</dbReference>
<dbReference type="PANTHER" id="PTHR21060:SF21">
    <property type="entry name" value="ACETATE KINASE"/>
    <property type="match status" value="1"/>
</dbReference>
<dbReference type="AlphaFoldDB" id="A0AAP2CTC3"/>
<comment type="subcellular location">
    <subcellularLocation>
        <location evidence="9">Cytoplasm</location>
    </subcellularLocation>
</comment>
<dbReference type="PROSITE" id="PS01076">
    <property type="entry name" value="ACETATE_KINASE_2"/>
    <property type="match status" value="1"/>
</dbReference>
<evidence type="ECO:0000256" key="7">
    <source>
        <dbReference type="ARBA" id="ARBA00022840"/>
    </source>
</evidence>
<dbReference type="Gene3D" id="3.30.420.40">
    <property type="match status" value="2"/>
</dbReference>
<feature type="binding site" evidence="9">
    <location>
        <begin position="278"/>
        <end position="280"/>
    </location>
    <ligand>
        <name>ATP</name>
        <dbReference type="ChEBI" id="CHEBI:30616"/>
    </ligand>
</feature>
<dbReference type="EMBL" id="JADQAZ010000001">
    <property type="protein sequence ID" value="MBT0957243.1"/>
    <property type="molecule type" value="Genomic_DNA"/>
</dbReference>
<dbReference type="SUPFAM" id="SSF53067">
    <property type="entry name" value="Actin-like ATPase domain"/>
    <property type="match status" value="2"/>
</dbReference>
<comment type="caution">
    <text evidence="9">Lacks conserved residue(s) required for the propagation of feature annotation.</text>
</comment>
<comment type="cofactor">
    <cofactor evidence="9">
        <name>Mg(2+)</name>
        <dbReference type="ChEBI" id="CHEBI:18420"/>
    </cofactor>
    <cofactor evidence="9">
        <name>Mn(2+)</name>
        <dbReference type="ChEBI" id="CHEBI:29035"/>
    </cofactor>
    <text evidence="9">Mg(2+). Can also accept Mn(2+).</text>
</comment>
<gene>
    <name evidence="9" type="primary">ackA</name>
    <name evidence="11" type="ORF">IV417_07595</name>
</gene>
<feature type="binding site" evidence="9">
    <location>
        <position position="88"/>
    </location>
    <ligand>
        <name>substrate</name>
    </ligand>
</feature>
<keyword evidence="8 9" id="KW-0460">Magnesium</keyword>
<organism evidence="11 12">
    <name type="scientific">Harenicola maris</name>
    <dbReference type="NCBI Taxonomy" id="2841044"/>
    <lineage>
        <taxon>Bacteria</taxon>
        <taxon>Pseudomonadati</taxon>
        <taxon>Pseudomonadota</taxon>
        <taxon>Alphaproteobacteria</taxon>
        <taxon>Rhodobacterales</taxon>
        <taxon>Paracoccaceae</taxon>
        <taxon>Harenicola</taxon>
    </lineage>
</organism>
<feature type="binding site" evidence="9">
    <location>
        <position position="8"/>
    </location>
    <ligand>
        <name>Mg(2+)</name>
        <dbReference type="ChEBI" id="CHEBI:18420"/>
    </ligand>
</feature>
<evidence type="ECO:0000256" key="5">
    <source>
        <dbReference type="ARBA" id="ARBA00022741"/>
    </source>
</evidence>
<feature type="binding site" evidence="9">
    <location>
        <position position="15"/>
    </location>
    <ligand>
        <name>ATP</name>
        <dbReference type="ChEBI" id="CHEBI:30616"/>
    </ligand>
</feature>
<dbReference type="NCBIfam" id="TIGR00016">
    <property type="entry name" value="ackA"/>
    <property type="match status" value="1"/>
</dbReference>
<comment type="subunit">
    <text evidence="9">Homodimer.</text>
</comment>
<keyword evidence="5 9" id="KW-0547">Nucleotide-binding</keyword>
<feature type="binding site" evidence="9">
    <location>
        <begin position="323"/>
        <end position="327"/>
    </location>
    <ligand>
        <name>ATP</name>
        <dbReference type="ChEBI" id="CHEBI:30616"/>
    </ligand>
</feature>
<dbReference type="GO" id="GO:0000287">
    <property type="term" value="F:magnesium ion binding"/>
    <property type="evidence" value="ECO:0007669"/>
    <property type="project" value="UniProtKB-UniRule"/>
</dbReference>
<dbReference type="RefSeq" id="WP_327793419.1">
    <property type="nucleotide sequence ID" value="NZ_JADQAZ010000001.1"/>
</dbReference>
<dbReference type="PRINTS" id="PR00471">
    <property type="entry name" value="ACETATEKNASE"/>
</dbReference>
<evidence type="ECO:0000256" key="3">
    <source>
        <dbReference type="ARBA" id="ARBA00022679"/>
    </source>
</evidence>
<evidence type="ECO:0000256" key="1">
    <source>
        <dbReference type="ARBA" id="ARBA00008748"/>
    </source>
</evidence>
<comment type="similarity">
    <text evidence="1 9 10">Belongs to the acetokinase family.</text>
</comment>
<dbReference type="PANTHER" id="PTHR21060">
    <property type="entry name" value="ACETATE KINASE"/>
    <property type="match status" value="1"/>
</dbReference>
<feature type="site" description="Transition state stabilizer" evidence="9">
    <location>
        <position position="176"/>
    </location>
</feature>
<dbReference type="GO" id="GO:0005829">
    <property type="term" value="C:cytosol"/>
    <property type="evidence" value="ECO:0007669"/>
    <property type="project" value="TreeGrafter"/>
</dbReference>
<keyword evidence="12" id="KW-1185">Reference proteome</keyword>
<comment type="catalytic activity">
    <reaction evidence="9">
        <text>acetate + ATP = acetyl phosphate + ADP</text>
        <dbReference type="Rhea" id="RHEA:11352"/>
        <dbReference type="ChEBI" id="CHEBI:22191"/>
        <dbReference type="ChEBI" id="CHEBI:30089"/>
        <dbReference type="ChEBI" id="CHEBI:30616"/>
        <dbReference type="ChEBI" id="CHEBI:456216"/>
        <dbReference type="EC" id="2.7.2.1"/>
    </reaction>
</comment>
<dbReference type="HAMAP" id="MF_00020">
    <property type="entry name" value="Acetate_kinase"/>
    <property type="match status" value="1"/>
</dbReference>
<comment type="function">
    <text evidence="9">Catalyzes the formation of acetyl phosphate from acetate and ATP. Can also catalyze the reverse reaction.</text>
</comment>
<dbReference type="EC" id="2.7.2.1" evidence="9"/>